<sequence>MASLDEFLGLESSETFRQKLLKQEFKLRKKQPTAWTKIKYRPYANFRTKKKEDELVAAPQTAKLQVVKA</sequence>
<protein>
    <submittedName>
        <fullName evidence="1">Uncharacterized protein</fullName>
    </submittedName>
</protein>
<name>A0A7J4J362_9ARCH</name>
<dbReference type="Proteomes" id="UP000565078">
    <property type="component" value="Unassembled WGS sequence"/>
</dbReference>
<dbReference type="EMBL" id="DUGC01000053">
    <property type="protein sequence ID" value="HIH09676.1"/>
    <property type="molecule type" value="Genomic_DNA"/>
</dbReference>
<comment type="caution">
    <text evidence="1">The sequence shown here is derived from an EMBL/GenBank/DDBJ whole genome shotgun (WGS) entry which is preliminary data.</text>
</comment>
<evidence type="ECO:0000313" key="2">
    <source>
        <dbReference type="Proteomes" id="UP000565078"/>
    </source>
</evidence>
<dbReference type="AlphaFoldDB" id="A0A7J4J362"/>
<proteinExistence type="predicted"/>
<organism evidence="1 2">
    <name type="scientific">Candidatus Iainarchaeum sp</name>
    <dbReference type="NCBI Taxonomy" id="3101447"/>
    <lineage>
        <taxon>Archaea</taxon>
        <taxon>Candidatus Iainarchaeota</taxon>
        <taxon>Candidatus Iainarchaeia</taxon>
        <taxon>Candidatus Iainarchaeales</taxon>
        <taxon>Candidatus Iainarchaeaceae</taxon>
        <taxon>Candidatus Iainarchaeum</taxon>
    </lineage>
</organism>
<accession>A0A7J4J362</accession>
<gene>
    <name evidence="1" type="ORF">HA254_03305</name>
</gene>
<evidence type="ECO:0000313" key="1">
    <source>
        <dbReference type="EMBL" id="HIH09676.1"/>
    </source>
</evidence>
<reference evidence="2" key="1">
    <citation type="journal article" date="2020" name="bioRxiv">
        <title>A rank-normalized archaeal taxonomy based on genome phylogeny resolves widespread incomplete and uneven classifications.</title>
        <authorList>
            <person name="Rinke C."/>
            <person name="Chuvochina M."/>
            <person name="Mussig A.J."/>
            <person name="Chaumeil P.-A."/>
            <person name="Waite D.W."/>
            <person name="Whitman W.B."/>
            <person name="Parks D.H."/>
            <person name="Hugenholtz P."/>
        </authorList>
    </citation>
    <scope>NUCLEOTIDE SEQUENCE [LARGE SCALE GENOMIC DNA]</scope>
</reference>